<keyword evidence="3" id="KW-1185">Reference proteome</keyword>
<feature type="region of interest" description="Disordered" evidence="1">
    <location>
        <begin position="116"/>
        <end position="150"/>
    </location>
</feature>
<keyword evidence="2" id="KW-0732">Signal</keyword>
<proteinExistence type="predicted"/>
<feature type="chain" id="PRO_5037540049" evidence="2">
    <location>
        <begin position="21"/>
        <end position="150"/>
    </location>
</feature>
<dbReference type="AlphaFoldDB" id="A0A915D5J8"/>
<reference evidence="4" key="1">
    <citation type="submission" date="2022-11" db="UniProtKB">
        <authorList>
            <consortium name="WormBaseParasite"/>
        </authorList>
    </citation>
    <scope>IDENTIFICATION</scope>
</reference>
<feature type="signal peptide" evidence="2">
    <location>
        <begin position="1"/>
        <end position="20"/>
    </location>
</feature>
<accession>A0A915D5J8</accession>
<evidence type="ECO:0000313" key="4">
    <source>
        <dbReference type="WBParaSite" id="jg16276"/>
    </source>
</evidence>
<dbReference type="WBParaSite" id="jg16276">
    <property type="protein sequence ID" value="jg16276"/>
    <property type="gene ID" value="jg16276"/>
</dbReference>
<evidence type="ECO:0000313" key="3">
    <source>
        <dbReference type="Proteomes" id="UP000887574"/>
    </source>
</evidence>
<protein>
    <submittedName>
        <fullName evidence="4">Uncharacterized protein</fullName>
    </submittedName>
</protein>
<sequence>MNICVWLISIYFLRWYSVVAVQLDLDEQFLQSIPEAQLDANRSIVIEGEQYFVPKKIPKLTYAEKVQLIKENGGHLDERVARRNSRRRRIEAIEKVRRAVIREEVDGRPSSKVQLVEKPWLTQAGPGRPKGKNKWPEVLIASHSPMSQEV</sequence>
<dbReference type="Proteomes" id="UP000887574">
    <property type="component" value="Unplaced"/>
</dbReference>
<name>A0A915D5J8_9BILA</name>
<evidence type="ECO:0000256" key="2">
    <source>
        <dbReference type="SAM" id="SignalP"/>
    </source>
</evidence>
<organism evidence="3 4">
    <name type="scientific">Ditylenchus dipsaci</name>
    <dbReference type="NCBI Taxonomy" id="166011"/>
    <lineage>
        <taxon>Eukaryota</taxon>
        <taxon>Metazoa</taxon>
        <taxon>Ecdysozoa</taxon>
        <taxon>Nematoda</taxon>
        <taxon>Chromadorea</taxon>
        <taxon>Rhabditida</taxon>
        <taxon>Tylenchina</taxon>
        <taxon>Tylenchomorpha</taxon>
        <taxon>Sphaerularioidea</taxon>
        <taxon>Anguinidae</taxon>
        <taxon>Anguininae</taxon>
        <taxon>Ditylenchus</taxon>
    </lineage>
</organism>
<evidence type="ECO:0000256" key="1">
    <source>
        <dbReference type="SAM" id="MobiDB-lite"/>
    </source>
</evidence>